<keyword evidence="5" id="KW-0121">Carboxypeptidase</keyword>
<accession>A0A0H2S993</accession>
<name>A0A0H2S993_9AGAM</name>
<dbReference type="STRING" id="27342.A0A0H2S993"/>
<dbReference type="SMART" id="SM00631">
    <property type="entry name" value="Zn_pept"/>
    <property type="match status" value="1"/>
</dbReference>
<evidence type="ECO:0000256" key="12">
    <source>
        <dbReference type="ARBA" id="ARBA00023157"/>
    </source>
</evidence>
<comment type="function">
    <text evidence="13">Inactive carboxypeptidase that may play a role in cell wall organization and biogenesis.</text>
</comment>
<comment type="subcellular location">
    <subcellularLocation>
        <location evidence="2">Secreted</location>
    </subcellularLocation>
</comment>
<evidence type="ECO:0000313" key="19">
    <source>
        <dbReference type="EMBL" id="KLO18288.1"/>
    </source>
</evidence>
<dbReference type="GO" id="GO:0004181">
    <property type="term" value="F:metallocarboxypeptidase activity"/>
    <property type="evidence" value="ECO:0007669"/>
    <property type="project" value="InterPro"/>
</dbReference>
<evidence type="ECO:0000256" key="8">
    <source>
        <dbReference type="ARBA" id="ARBA00022729"/>
    </source>
</evidence>
<evidence type="ECO:0000256" key="10">
    <source>
        <dbReference type="ARBA" id="ARBA00022833"/>
    </source>
</evidence>
<feature type="domain" description="Peptidase M14" evidence="18">
    <location>
        <begin position="140"/>
        <end position="454"/>
    </location>
</feature>
<keyword evidence="9" id="KW-0378">Hydrolase</keyword>
<evidence type="ECO:0000256" key="1">
    <source>
        <dbReference type="ARBA" id="ARBA00001947"/>
    </source>
</evidence>
<dbReference type="InterPro" id="IPR057246">
    <property type="entry name" value="CARBOXYPEPT_ZN_1"/>
</dbReference>
<dbReference type="EMBL" id="KQ085896">
    <property type="protein sequence ID" value="KLO18288.1"/>
    <property type="molecule type" value="Genomic_DNA"/>
</dbReference>
<evidence type="ECO:0000256" key="9">
    <source>
        <dbReference type="ARBA" id="ARBA00022801"/>
    </source>
</evidence>
<feature type="chain" id="PRO_5005202279" description="Inactive metallocarboxypeptidase ECM14" evidence="17">
    <location>
        <begin position="19"/>
        <end position="463"/>
    </location>
</feature>
<evidence type="ECO:0000313" key="20">
    <source>
        <dbReference type="Proteomes" id="UP000053477"/>
    </source>
</evidence>
<dbReference type="CDD" id="cd03860">
    <property type="entry name" value="M14_CP_A-B_like"/>
    <property type="match status" value="1"/>
</dbReference>
<evidence type="ECO:0000256" key="4">
    <source>
        <dbReference type="ARBA" id="ARBA00022525"/>
    </source>
</evidence>
<evidence type="ECO:0000256" key="14">
    <source>
        <dbReference type="ARBA" id="ARBA00026187"/>
    </source>
</evidence>
<evidence type="ECO:0000256" key="13">
    <source>
        <dbReference type="ARBA" id="ARBA00025210"/>
    </source>
</evidence>
<evidence type="ECO:0000256" key="15">
    <source>
        <dbReference type="ARBA" id="ARBA00026213"/>
    </source>
</evidence>
<dbReference type="SUPFAM" id="SSF53187">
    <property type="entry name" value="Zn-dependent exopeptidases"/>
    <property type="match status" value="1"/>
</dbReference>
<comment type="caution">
    <text evidence="16">Lacks conserved residue(s) required for the propagation of feature annotation.</text>
</comment>
<reference evidence="19 20" key="1">
    <citation type="submission" date="2015-04" db="EMBL/GenBank/DDBJ databases">
        <title>Complete genome sequence of Schizopora paradoxa KUC8140, a cosmopolitan wood degrader in East Asia.</title>
        <authorList>
            <consortium name="DOE Joint Genome Institute"/>
            <person name="Min B."/>
            <person name="Park H."/>
            <person name="Jang Y."/>
            <person name="Kim J.-J."/>
            <person name="Kim K.H."/>
            <person name="Pangilinan J."/>
            <person name="Lipzen A."/>
            <person name="Riley R."/>
            <person name="Grigoriev I.V."/>
            <person name="Spatafora J.W."/>
            <person name="Choi I.-G."/>
        </authorList>
    </citation>
    <scope>NUCLEOTIDE SEQUENCE [LARGE SCALE GENOMIC DNA]</scope>
    <source>
        <strain evidence="19 20">KUC8140</strain>
    </source>
</reference>
<evidence type="ECO:0000256" key="5">
    <source>
        <dbReference type="ARBA" id="ARBA00022645"/>
    </source>
</evidence>
<dbReference type="OrthoDB" id="3626597at2759"/>
<dbReference type="InParanoid" id="A0A0H2S993"/>
<keyword evidence="8 17" id="KW-0732">Signal</keyword>
<proteinExistence type="inferred from homology"/>
<evidence type="ECO:0000259" key="18">
    <source>
        <dbReference type="PROSITE" id="PS52035"/>
    </source>
</evidence>
<dbReference type="Proteomes" id="UP000053477">
    <property type="component" value="Unassembled WGS sequence"/>
</dbReference>
<dbReference type="PROSITE" id="PS52035">
    <property type="entry name" value="PEPTIDASE_M14"/>
    <property type="match status" value="1"/>
</dbReference>
<keyword evidence="11" id="KW-0482">Metalloprotease</keyword>
<dbReference type="GO" id="GO:0008270">
    <property type="term" value="F:zinc ion binding"/>
    <property type="evidence" value="ECO:0007669"/>
    <property type="project" value="InterPro"/>
</dbReference>
<evidence type="ECO:0000256" key="17">
    <source>
        <dbReference type="SAM" id="SignalP"/>
    </source>
</evidence>
<keyword evidence="12" id="KW-1015">Disulfide bond</keyword>
<keyword evidence="6" id="KW-0645">Protease</keyword>
<evidence type="ECO:0000256" key="11">
    <source>
        <dbReference type="ARBA" id="ARBA00023049"/>
    </source>
</evidence>
<dbReference type="Pfam" id="PF00246">
    <property type="entry name" value="Peptidase_M14"/>
    <property type="match status" value="1"/>
</dbReference>
<dbReference type="GO" id="GO:0005615">
    <property type="term" value="C:extracellular space"/>
    <property type="evidence" value="ECO:0007669"/>
    <property type="project" value="TreeGrafter"/>
</dbReference>
<comment type="similarity">
    <text evidence="3 16">Belongs to the peptidase M14 family.</text>
</comment>
<comment type="cofactor">
    <cofactor evidence="1">
        <name>Zn(2+)</name>
        <dbReference type="ChEBI" id="CHEBI:29105"/>
    </cofactor>
</comment>
<dbReference type="PANTHER" id="PTHR11705:SF147">
    <property type="entry name" value="INACTIVE METALLOCARBOXYPEPTIDASE ECM14"/>
    <property type="match status" value="1"/>
</dbReference>
<keyword evidence="7" id="KW-0479">Metal-binding</keyword>
<evidence type="ECO:0000256" key="3">
    <source>
        <dbReference type="ARBA" id="ARBA00005988"/>
    </source>
</evidence>
<dbReference type="PANTHER" id="PTHR11705">
    <property type="entry name" value="PROTEASE FAMILY M14 CARBOXYPEPTIDASE A,B"/>
    <property type="match status" value="1"/>
</dbReference>
<dbReference type="AlphaFoldDB" id="A0A0H2S993"/>
<dbReference type="PROSITE" id="PS00132">
    <property type="entry name" value="CARBOXYPEPT_ZN_1"/>
    <property type="match status" value="1"/>
</dbReference>
<dbReference type="FunCoup" id="A0A0H2S993">
    <property type="interactions" value="6"/>
</dbReference>
<keyword evidence="10" id="KW-0862">Zinc</keyword>
<dbReference type="PRINTS" id="PR00765">
    <property type="entry name" value="CRBOXYPTASEA"/>
</dbReference>
<feature type="signal peptide" evidence="17">
    <location>
        <begin position="1"/>
        <end position="18"/>
    </location>
</feature>
<keyword evidence="4" id="KW-0964">Secreted</keyword>
<evidence type="ECO:0000256" key="6">
    <source>
        <dbReference type="ARBA" id="ARBA00022670"/>
    </source>
</evidence>
<evidence type="ECO:0000256" key="2">
    <source>
        <dbReference type="ARBA" id="ARBA00004613"/>
    </source>
</evidence>
<dbReference type="FunFam" id="3.40.630.10:FF:000084">
    <property type="entry name" value="Carboxypeptidase B2"/>
    <property type="match status" value="1"/>
</dbReference>
<evidence type="ECO:0000256" key="7">
    <source>
        <dbReference type="ARBA" id="ARBA00022723"/>
    </source>
</evidence>
<keyword evidence="20" id="KW-1185">Reference proteome</keyword>
<gene>
    <name evidence="19" type="ORF">SCHPADRAFT_936357</name>
</gene>
<dbReference type="Gene3D" id="3.40.630.10">
    <property type="entry name" value="Zn peptidases"/>
    <property type="match status" value="1"/>
</dbReference>
<dbReference type="GO" id="GO:0006508">
    <property type="term" value="P:proteolysis"/>
    <property type="evidence" value="ECO:0007669"/>
    <property type="project" value="UniProtKB-KW"/>
</dbReference>
<organism evidence="19 20">
    <name type="scientific">Schizopora paradoxa</name>
    <dbReference type="NCBI Taxonomy" id="27342"/>
    <lineage>
        <taxon>Eukaryota</taxon>
        <taxon>Fungi</taxon>
        <taxon>Dikarya</taxon>
        <taxon>Basidiomycota</taxon>
        <taxon>Agaricomycotina</taxon>
        <taxon>Agaricomycetes</taxon>
        <taxon>Hymenochaetales</taxon>
        <taxon>Schizoporaceae</taxon>
        <taxon>Schizopora</taxon>
    </lineage>
</organism>
<protein>
    <recommendedName>
        <fullName evidence="14">Inactive metallocarboxypeptidase ECM14</fullName>
    </recommendedName>
    <alternativeName>
        <fullName evidence="15">Inactive metallocarboxypeptidase ecm14</fullName>
    </alternativeName>
</protein>
<evidence type="ECO:0000256" key="16">
    <source>
        <dbReference type="PROSITE-ProRule" id="PRU01379"/>
    </source>
</evidence>
<dbReference type="InterPro" id="IPR000834">
    <property type="entry name" value="Peptidase_M14"/>
</dbReference>
<sequence>MMGTTALQLLSVLFTVSAFPLEQEAELIQHALGLSKPSLRPDRTAQSVHSRYRFEADALEEVIGFVERNNFDVWQLTPSYVDLHTQQVEIPKLPDFLSPEQVSITYEDDQRLFPDDIEPYRRLQATESFPPLTNSTFHDNYRPLDEIDVFIKDLASSQFPHASTSLVELGHSAEGREMYGLKIVSADTGFKKTEKKSFVISGAQHAREWIATATTLYLAHAIVTDPSSPDSLAHLLDDFDVHIIPLPNPDGYLYTWAPEGDRFWYKNRMTLAPNERCQGVDMNRNWGYMWSPLSSFSGLTGGPTDPCSPLFPGHRPFEAPEVNNIANYIIQQVGNKAIAFLELRSYGQMISAPYSHSCTVMPPNAEDLLEAALNIAHAVKKKHGTSYTTGNLCSNLYAAPGNMLDWVYGEAHVPYAYSVHLGDTGTYGYTLPPRFIHPMGREATTMIRSLAEFVIKHPAKFVL</sequence>